<comment type="caution">
    <text evidence="1">The sequence shown here is derived from an EMBL/GenBank/DDBJ whole genome shotgun (WGS) entry which is preliminary data.</text>
</comment>
<proteinExistence type="predicted"/>
<dbReference type="EMBL" id="JBHSXQ010000004">
    <property type="protein sequence ID" value="MFC6906558.1"/>
    <property type="molecule type" value="Genomic_DNA"/>
</dbReference>
<gene>
    <name evidence="1" type="ORF">ACFQGH_15280</name>
</gene>
<dbReference type="AlphaFoldDB" id="A0ABD5V8E5"/>
<name>A0ABD5V8E5_9EURY</name>
<dbReference type="Proteomes" id="UP001596312">
    <property type="component" value="Unassembled WGS sequence"/>
</dbReference>
<evidence type="ECO:0000313" key="1">
    <source>
        <dbReference type="EMBL" id="MFC6906558.1"/>
    </source>
</evidence>
<keyword evidence="2" id="KW-1185">Reference proteome</keyword>
<sequence>MSERTYRCGVCGFESTSNWAVGQCEFQHDAAQWTGRLGMG</sequence>
<reference evidence="1 2" key="1">
    <citation type="journal article" date="2019" name="Int. J. Syst. Evol. Microbiol.">
        <title>The Global Catalogue of Microorganisms (GCM) 10K type strain sequencing project: providing services to taxonomists for standard genome sequencing and annotation.</title>
        <authorList>
            <consortium name="The Broad Institute Genomics Platform"/>
            <consortium name="The Broad Institute Genome Sequencing Center for Infectious Disease"/>
            <person name="Wu L."/>
            <person name="Ma J."/>
        </authorList>
    </citation>
    <scope>NUCLEOTIDE SEQUENCE [LARGE SCALE GENOMIC DNA]</scope>
    <source>
        <strain evidence="1 2">CGMCC 1.3240</strain>
    </source>
</reference>
<protein>
    <submittedName>
        <fullName evidence="1">Uncharacterized protein</fullName>
    </submittedName>
</protein>
<evidence type="ECO:0000313" key="2">
    <source>
        <dbReference type="Proteomes" id="UP001596312"/>
    </source>
</evidence>
<accession>A0ABD5V8E5</accession>
<organism evidence="1 2">
    <name type="scientific">Halalkalicoccus tibetensis</name>
    <dbReference type="NCBI Taxonomy" id="175632"/>
    <lineage>
        <taxon>Archaea</taxon>
        <taxon>Methanobacteriati</taxon>
        <taxon>Methanobacteriota</taxon>
        <taxon>Stenosarchaea group</taxon>
        <taxon>Halobacteria</taxon>
        <taxon>Halobacteriales</taxon>
        <taxon>Halococcaceae</taxon>
        <taxon>Halalkalicoccus</taxon>
    </lineage>
</organism>